<dbReference type="EMBL" id="CP040736">
    <property type="protein sequence ID" value="QCX25957.1"/>
    <property type="molecule type" value="Genomic_DNA"/>
</dbReference>
<evidence type="ECO:0000256" key="1">
    <source>
        <dbReference type="ARBA" id="ARBA00007521"/>
    </source>
</evidence>
<organism evidence="3 4">
    <name type="scientific">Companilactobacillus futsaii</name>
    <dbReference type="NCBI Taxonomy" id="938155"/>
    <lineage>
        <taxon>Bacteria</taxon>
        <taxon>Bacillati</taxon>
        <taxon>Bacillota</taxon>
        <taxon>Bacilli</taxon>
        <taxon>Lactobacillales</taxon>
        <taxon>Lactobacillaceae</taxon>
        <taxon>Companilactobacillus</taxon>
    </lineage>
</organism>
<evidence type="ECO:0000313" key="3">
    <source>
        <dbReference type="EMBL" id="QCX25957.1"/>
    </source>
</evidence>
<dbReference type="Pfam" id="PF02452">
    <property type="entry name" value="PemK_toxin"/>
    <property type="match status" value="1"/>
</dbReference>
<keyword evidence="2" id="KW-1277">Toxin-antitoxin system</keyword>
<dbReference type="Gene3D" id="2.30.30.110">
    <property type="match status" value="1"/>
</dbReference>
<protein>
    <recommendedName>
        <fullName evidence="5">Type II toxin-antitoxin system PemK/MazF family toxin</fullName>
    </recommendedName>
</protein>
<dbReference type="InterPro" id="IPR003477">
    <property type="entry name" value="PemK-like"/>
</dbReference>
<reference evidence="3 4" key="1">
    <citation type="submission" date="2019-05" db="EMBL/GenBank/DDBJ databases">
        <title>Genome Sequence of Lactobacillus futsaii Y97, a Potential Probiotic Strain Isolated from the Futsai of Taiwan.</title>
        <authorList>
            <person name="Du X."/>
        </authorList>
    </citation>
    <scope>NUCLEOTIDE SEQUENCE [LARGE SCALE GENOMIC DNA]</scope>
    <source>
        <strain evidence="3 4">Y97</strain>
    </source>
</reference>
<evidence type="ECO:0000313" key="4">
    <source>
        <dbReference type="Proteomes" id="UP000310673"/>
    </source>
</evidence>
<dbReference type="GO" id="GO:0003677">
    <property type="term" value="F:DNA binding"/>
    <property type="evidence" value="ECO:0007669"/>
    <property type="project" value="InterPro"/>
</dbReference>
<dbReference type="InterPro" id="IPR011067">
    <property type="entry name" value="Plasmid_toxin/cell-grow_inhib"/>
</dbReference>
<comment type="similarity">
    <text evidence="1">Belongs to the PemK/MazF family.</text>
</comment>
<evidence type="ECO:0000256" key="2">
    <source>
        <dbReference type="ARBA" id="ARBA00022649"/>
    </source>
</evidence>
<evidence type="ECO:0008006" key="5">
    <source>
        <dbReference type="Google" id="ProtNLM"/>
    </source>
</evidence>
<accession>A0A5B7T1M9</accession>
<gene>
    <name evidence="3" type="ORF">FG051_06410</name>
</gene>
<dbReference type="SUPFAM" id="SSF50118">
    <property type="entry name" value="Cell growth inhibitor/plasmid maintenance toxic component"/>
    <property type="match status" value="1"/>
</dbReference>
<dbReference type="KEGG" id="lft:FG051_06410"/>
<proteinExistence type="inferred from homology"/>
<dbReference type="Proteomes" id="UP000310673">
    <property type="component" value="Chromosome"/>
</dbReference>
<sequence length="114" mass="13528">MYNIYIANIPFDDSNQSKFRPALLIDVGENTAVVYKITSKYQNKSDRVKDFYYTIMNWKDAHLRKPSYVDVHKTYRLPQSIVFKHRPIGMLSEFDVIALFDFANNYLNDLNKEH</sequence>
<dbReference type="AlphaFoldDB" id="A0A5B7T1M9"/>
<name>A0A5B7T1M9_9LACO</name>